<comment type="caution">
    <text evidence="1">The sequence shown here is derived from an EMBL/GenBank/DDBJ whole genome shotgun (WGS) entry which is preliminary data.</text>
</comment>
<dbReference type="AlphaFoldDB" id="A0A8H7WJ22"/>
<evidence type="ECO:0000313" key="1">
    <source>
        <dbReference type="EMBL" id="KAG4425789.1"/>
    </source>
</evidence>
<reference evidence="1" key="1">
    <citation type="submission" date="2021-02" db="EMBL/GenBank/DDBJ databases">
        <title>Genome sequence Cadophora malorum strain M34.</title>
        <authorList>
            <person name="Stefanovic E."/>
            <person name="Vu D."/>
            <person name="Scully C."/>
            <person name="Dijksterhuis J."/>
            <person name="Roader J."/>
            <person name="Houbraken J."/>
        </authorList>
    </citation>
    <scope>NUCLEOTIDE SEQUENCE</scope>
    <source>
        <strain evidence="1">M34</strain>
    </source>
</reference>
<evidence type="ECO:0000313" key="2">
    <source>
        <dbReference type="Proteomes" id="UP000664132"/>
    </source>
</evidence>
<sequence length="175" mass="19049">MSSNDSEDYSVAQTIQAGHNVQGHVERLKQSFNIESIPAGEGWSEVTGVHEGSKILDDIKKEFKKDFGGSRRITDIVDAFATPPAKPYLVSRRVQLLVFQSGRSSLGDNCAVLIPVAMSGPIEAIVEEQTNRRQTTIKFTDNSEIMITGKSSILIPANSKVVCVMLGIGIGEDKR</sequence>
<gene>
    <name evidence="1" type="ORF">IFR04_000996</name>
</gene>
<protein>
    <submittedName>
        <fullName evidence="1">Uncharacterized protein</fullName>
    </submittedName>
</protein>
<accession>A0A8H7WJ22</accession>
<dbReference type="EMBL" id="JAFJYH010000007">
    <property type="protein sequence ID" value="KAG4425789.1"/>
    <property type="molecule type" value="Genomic_DNA"/>
</dbReference>
<proteinExistence type="predicted"/>
<keyword evidence="2" id="KW-1185">Reference proteome</keyword>
<name>A0A8H7WJ22_9HELO</name>
<dbReference type="Proteomes" id="UP000664132">
    <property type="component" value="Unassembled WGS sequence"/>
</dbReference>
<organism evidence="1 2">
    <name type="scientific">Cadophora malorum</name>
    <dbReference type="NCBI Taxonomy" id="108018"/>
    <lineage>
        <taxon>Eukaryota</taxon>
        <taxon>Fungi</taxon>
        <taxon>Dikarya</taxon>
        <taxon>Ascomycota</taxon>
        <taxon>Pezizomycotina</taxon>
        <taxon>Leotiomycetes</taxon>
        <taxon>Helotiales</taxon>
        <taxon>Ploettnerulaceae</taxon>
        <taxon>Cadophora</taxon>
    </lineage>
</organism>
<dbReference type="OrthoDB" id="3433205at2759"/>